<name>A0A2Z4J9X8_9ACTN</name>
<dbReference type="Proteomes" id="UP000249616">
    <property type="component" value="Chromosome"/>
</dbReference>
<evidence type="ECO:0000256" key="1">
    <source>
        <dbReference type="SAM" id="MobiDB-lite"/>
    </source>
</evidence>
<evidence type="ECO:0000313" key="4">
    <source>
        <dbReference type="Proteomes" id="UP000249616"/>
    </source>
</evidence>
<dbReference type="EMBL" id="CP030073">
    <property type="protein sequence ID" value="AWW41856.1"/>
    <property type="molecule type" value="Genomic_DNA"/>
</dbReference>
<accession>A0A2Z4J9X8</accession>
<feature type="region of interest" description="Disordered" evidence="1">
    <location>
        <begin position="238"/>
        <end position="367"/>
    </location>
</feature>
<dbReference type="InterPro" id="IPR036388">
    <property type="entry name" value="WH-like_DNA-bd_sf"/>
</dbReference>
<organism evidence="3 4">
    <name type="scientific">Streptomyces cadmiisoli</name>
    <dbReference type="NCBI Taxonomy" id="2184053"/>
    <lineage>
        <taxon>Bacteria</taxon>
        <taxon>Bacillati</taxon>
        <taxon>Actinomycetota</taxon>
        <taxon>Actinomycetes</taxon>
        <taxon>Kitasatosporales</taxon>
        <taxon>Streptomycetaceae</taxon>
        <taxon>Streptomyces</taxon>
        <taxon>Streptomyces aurantiacus group</taxon>
    </lineage>
</organism>
<evidence type="ECO:0000259" key="2">
    <source>
        <dbReference type="SMART" id="SM01043"/>
    </source>
</evidence>
<dbReference type="RefSeq" id="WP_112441588.1">
    <property type="nucleotide sequence ID" value="NZ_CP030073.1"/>
</dbReference>
<dbReference type="Gene3D" id="1.10.10.10">
    <property type="entry name" value="Winged helix-like DNA-binding domain superfamily/Winged helix DNA-binding domain"/>
    <property type="match status" value="1"/>
</dbReference>
<evidence type="ECO:0000313" key="3">
    <source>
        <dbReference type="EMBL" id="AWW41856.1"/>
    </source>
</evidence>
<dbReference type="KEGG" id="scad:DN051_38815"/>
<dbReference type="AlphaFoldDB" id="A0A2Z4J9X8"/>
<keyword evidence="4" id="KW-1185">Reference proteome</keyword>
<gene>
    <name evidence="3" type="ORF">DN051_38815</name>
</gene>
<protein>
    <recommendedName>
        <fullName evidence="2">Bacterial transcriptional activator domain-containing protein</fullName>
    </recommendedName>
</protein>
<dbReference type="SMART" id="SM01043">
    <property type="entry name" value="BTAD"/>
    <property type="match status" value="1"/>
</dbReference>
<feature type="domain" description="Bacterial transcriptional activator" evidence="2">
    <location>
        <begin position="462"/>
        <end position="603"/>
    </location>
</feature>
<sequence>MPGIRAALLGTGIIEVLPAEPADTPQQPFAEGDDGWWTLADDAPLLTPLAAHDVSPPSPGLVTIGHTEAGDLLLINLLQQPALLLDGRKDDITAFLTSLAVELGMSPWAPEADITTIGFGDDLPRLLPRAAITHQPDAATALRTLTDHLLQAHQHPGLRQRPQLLLCADPLDTDSTTHITTLLDTPRPHTLTLVCPTTRHMTKLLPQAPLLDAAAPGPQPVPETGRTATLQHLHPTDLTNITQPTDHQEQETPRPHQAKKVRSKPPPPDHRLGASAAVQTGTGPAGGSAQTPEPGTNTPDNSVFPALLAATSTPGPKHPPAPHPASVSADHRTAPAASPRNAASASPLARHTHTTGSPEDGPDISLSPKIRVLGPIEVDNVPTTGHGPRVAQLAALLCFRPHHTADALCHAMDPAAPWTTSTLNARVQELRRALGKAPDGTPYVPRRRHGDDPYRLHPAIHSDWGRFQHLTDQYLPNESASLPALEDALALVRGRPFGHKPPAWAEPFQQDITTKIVEVAHTVAAHRTTEGPHHNLSQARQAVATGLDADDTAEVLYRDWLHIEHTAGNRRGVHTAISRLQQISRHLDTPLEPETQQLIHALLAPAPTPPHQA</sequence>
<dbReference type="InterPro" id="IPR005158">
    <property type="entry name" value="BTAD"/>
</dbReference>
<feature type="compositionally biased region" description="Low complexity" evidence="1">
    <location>
        <begin position="324"/>
        <end position="349"/>
    </location>
</feature>
<reference evidence="3 4" key="1">
    <citation type="journal article" date="2019" name="Int. J. Syst. Evol. Microbiol.">
        <title>Streptomyces cadmiisoli sp. nov., a novel actinomycete isolated from cadmium-contaminated soil.</title>
        <authorList>
            <person name="Li K."/>
            <person name="Tang X."/>
            <person name="Zhao J."/>
            <person name="Guo Y."/>
            <person name="Tang Y."/>
            <person name="Gao J."/>
        </authorList>
    </citation>
    <scope>NUCLEOTIDE SEQUENCE [LARGE SCALE GENOMIC DNA]</scope>
    <source>
        <strain evidence="3 4">ZFG47</strain>
    </source>
</reference>
<proteinExistence type="predicted"/>
<feature type="compositionally biased region" description="Polar residues" evidence="1">
    <location>
        <begin position="277"/>
        <end position="301"/>
    </location>
</feature>